<dbReference type="InterPro" id="IPR013783">
    <property type="entry name" value="Ig-like_fold"/>
</dbReference>
<dbReference type="PROSITE" id="PS51820">
    <property type="entry name" value="PA14"/>
    <property type="match status" value="1"/>
</dbReference>
<dbReference type="Pfam" id="PF14310">
    <property type="entry name" value="Fn3-like"/>
    <property type="match status" value="1"/>
</dbReference>
<gene>
    <name evidence="4" type="ORF">J2T10_002568</name>
</gene>
<name>A0ABT9TNF1_PAENI</name>
<dbReference type="SMART" id="SM01217">
    <property type="entry name" value="Fn3_like"/>
    <property type="match status" value="1"/>
</dbReference>
<evidence type="ECO:0000256" key="2">
    <source>
        <dbReference type="ARBA" id="ARBA00022801"/>
    </source>
</evidence>
<dbReference type="EC" id="3.2.1.21" evidence="4"/>
<dbReference type="RefSeq" id="WP_306878467.1">
    <property type="nucleotide sequence ID" value="NZ_JAUSSW010000006.1"/>
</dbReference>
<proteinExistence type="inferred from homology"/>
<dbReference type="InterPro" id="IPR002772">
    <property type="entry name" value="Glyco_hydro_3_C"/>
</dbReference>
<dbReference type="GO" id="GO:0008422">
    <property type="term" value="F:beta-glucosidase activity"/>
    <property type="evidence" value="ECO:0007669"/>
    <property type="project" value="UniProtKB-EC"/>
</dbReference>
<comment type="caution">
    <text evidence="4">The sequence shown here is derived from an EMBL/GenBank/DDBJ whole genome shotgun (WGS) entry which is preliminary data.</text>
</comment>
<dbReference type="InterPro" id="IPR001764">
    <property type="entry name" value="Glyco_hydro_3_N"/>
</dbReference>
<dbReference type="Gene3D" id="3.20.20.300">
    <property type="entry name" value="Glycoside hydrolase, family 3, N-terminal domain"/>
    <property type="match status" value="1"/>
</dbReference>
<evidence type="ECO:0000313" key="4">
    <source>
        <dbReference type="EMBL" id="MDQ0102915.1"/>
    </source>
</evidence>
<accession>A0ABT9TNF1</accession>
<reference evidence="4 5" key="1">
    <citation type="submission" date="2023-07" db="EMBL/GenBank/DDBJ databases">
        <title>Sorghum-associated microbial communities from plants grown in Nebraska, USA.</title>
        <authorList>
            <person name="Schachtman D."/>
        </authorList>
    </citation>
    <scope>NUCLEOTIDE SEQUENCE [LARGE SCALE GENOMIC DNA]</scope>
    <source>
        <strain evidence="4 5">CC523</strain>
    </source>
</reference>
<feature type="domain" description="PA14" evidence="3">
    <location>
        <begin position="412"/>
        <end position="561"/>
    </location>
</feature>
<keyword evidence="2 4" id="KW-0378">Hydrolase</keyword>
<dbReference type="EMBL" id="JAUSSW010000006">
    <property type="protein sequence ID" value="MDQ0102915.1"/>
    <property type="molecule type" value="Genomic_DNA"/>
</dbReference>
<comment type="similarity">
    <text evidence="1">Belongs to the glycosyl hydrolase 3 family.</text>
</comment>
<organism evidence="4 5">
    <name type="scientific">Paenarthrobacter nicotinovorans</name>
    <name type="common">Arthrobacter nicotinovorans</name>
    <dbReference type="NCBI Taxonomy" id="29320"/>
    <lineage>
        <taxon>Bacteria</taxon>
        <taxon>Bacillati</taxon>
        <taxon>Actinomycetota</taxon>
        <taxon>Actinomycetes</taxon>
        <taxon>Micrococcales</taxon>
        <taxon>Micrococcaceae</taxon>
        <taxon>Paenarthrobacter</taxon>
    </lineage>
</organism>
<dbReference type="Gene3D" id="2.60.40.10">
    <property type="entry name" value="Immunoglobulins"/>
    <property type="match status" value="1"/>
</dbReference>
<dbReference type="Gene3D" id="3.40.50.1700">
    <property type="entry name" value="Glycoside hydrolase family 3 C-terminal domain"/>
    <property type="match status" value="1"/>
</dbReference>
<dbReference type="Gene3D" id="2.60.120.260">
    <property type="entry name" value="Galactose-binding domain-like"/>
    <property type="match status" value="1"/>
</dbReference>
<sequence length="833" mass="87520">MRAIPVPPSRLLAQELMARLARLDLEAKVRLLSGKDHWSTYADESIGLRSLVLSDGTVGIRGVRWTEADTSINIPSATALAATFDAGVAAAMGGVIGAEARRKGVDVVLGPVVNLQRTPYGGRHFEAFSEDPYLTAIMGAAMVRGIQAEGPATTAKHFIANEAETDRLNSNSVVPENVLREAYLAPFEAIVKAGGLGIMSSYNRVNGTPAVESDLVTEILEREWGFDGLVVSDWGAIRTVESTALGGTDLAMPGPRTMWAAGLVDAVRQGRVPEAAVDNKVLRLLRLAARLGALDGIEPLVDRDALPTPPSAESSGIRRLLRDTGAKGMVLLRNEDRALPLTTAARKIAVVGPAAVVPRTNGGGSAAVIAPPTVPPLEALRAAMPDTLFHYSEGVRPTTLVKTLSAANGSAPGGQGVVLIEFLDQEGRTLGSETRDRCDTLTYGMGYPDGVPEDEVKAIRASTLLTADTPGEYVFSAAGVGHALVTVDGVARFDGELIPINADAVVGMSLPPQALIDLAMAPGQAVGVVFTYTPAQRTVASLRLGFDSAAPDADLLIAEAVESARDADCVIVFAGTGSEDEAEGFDRTTLALPGRQDELVAAVAAVSAKTIVVVNSGAPVLMPWRDQVDAILLTWFGGQEMGWAVADVLTGEAEPGGRLPVTFPSREEGLPSPQPQNGDVVYREGLAIGYRAGAETAPAYAFGHGLGYGSWSLSQLEARAQEEDVAVTVRLRNHSARASSEVVQLYLSRGQSRVERPALWFAGAAVSELPAGAEDTVSVTIPRRLFEHWDTAAGSWSLEPGIFHLRAGTSSADLPLMTDIRVDLAGADALRLG</sequence>
<dbReference type="InterPro" id="IPR026891">
    <property type="entry name" value="Fn3-like"/>
</dbReference>
<evidence type="ECO:0000259" key="3">
    <source>
        <dbReference type="PROSITE" id="PS51820"/>
    </source>
</evidence>
<evidence type="ECO:0000313" key="5">
    <source>
        <dbReference type="Proteomes" id="UP001244563"/>
    </source>
</evidence>
<dbReference type="Pfam" id="PF00933">
    <property type="entry name" value="Glyco_hydro_3"/>
    <property type="match status" value="1"/>
</dbReference>
<dbReference type="InterPro" id="IPR036881">
    <property type="entry name" value="Glyco_hydro_3_C_sf"/>
</dbReference>
<protein>
    <submittedName>
        <fullName evidence="4">Beta-glucosidase</fullName>
        <ecNumber evidence="4">3.2.1.21</ecNumber>
    </submittedName>
</protein>
<keyword evidence="5" id="KW-1185">Reference proteome</keyword>
<dbReference type="SUPFAM" id="SSF52279">
    <property type="entry name" value="Beta-D-glucan exohydrolase, C-terminal domain"/>
    <property type="match status" value="1"/>
</dbReference>
<dbReference type="InterPro" id="IPR017853">
    <property type="entry name" value="GH"/>
</dbReference>
<dbReference type="InterPro" id="IPR037524">
    <property type="entry name" value="PA14/GLEYA"/>
</dbReference>
<dbReference type="PANTHER" id="PTHR42715">
    <property type="entry name" value="BETA-GLUCOSIDASE"/>
    <property type="match status" value="1"/>
</dbReference>
<evidence type="ECO:0000256" key="1">
    <source>
        <dbReference type="ARBA" id="ARBA00005336"/>
    </source>
</evidence>
<dbReference type="InterPro" id="IPR036962">
    <property type="entry name" value="Glyco_hydro_3_N_sf"/>
</dbReference>
<dbReference type="PRINTS" id="PR00133">
    <property type="entry name" value="GLHYDRLASE3"/>
</dbReference>
<dbReference type="PANTHER" id="PTHR42715:SF10">
    <property type="entry name" value="BETA-GLUCOSIDASE"/>
    <property type="match status" value="1"/>
</dbReference>
<dbReference type="SUPFAM" id="SSF51445">
    <property type="entry name" value="(Trans)glycosidases"/>
    <property type="match status" value="1"/>
</dbReference>
<dbReference type="Proteomes" id="UP001244563">
    <property type="component" value="Unassembled WGS sequence"/>
</dbReference>
<dbReference type="InterPro" id="IPR050288">
    <property type="entry name" value="Cellulose_deg_GH3"/>
</dbReference>
<keyword evidence="4" id="KW-0326">Glycosidase</keyword>
<dbReference type="Pfam" id="PF01915">
    <property type="entry name" value="Glyco_hydro_3_C"/>
    <property type="match status" value="1"/>
</dbReference>